<reference evidence="2" key="1">
    <citation type="submission" date="2016-10" db="EMBL/GenBank/DDBJ databases">
        <authorList>
            <person name="Varghese N."/>
            <person name="Submissions S."/>
        </authorList>
    </citation>
    <scope>NUCLEOTIDE SEQUENCE [LARGE SCALE GENOMIC DNA]</scope>
    <source>
        <strain evidence="2">Gh-67</strain>
    </source>
</reference>
<sequence>MEKMKTLADQLREKMVKPGDKKTSDNRNLGVNVHQNARKKADKIIESTILKALIAYDNSDNKSMVHSRFDKHTLDIMNKFKMATGVDVTKFVAFAVKHFFDSYPELKTIIKQFIQNTDL</sequence>
<dbReference type="EMBL" id="FNCG01000008">
    <property type="protein sequence ID" value="SDH29864.1"/>
    <property type="molecule type" value="Genomic_DNA"/>
</dbReference>
<dbReference type="AlphaFoldDB" id="A0A1G8B9T8"/>
<dbReference type="Proteomes" id="UP000199705">
    <property type="component" value="Unassembled WGS sequence"/>
</dbReference>
<accession>A0A1G8B9T8</accession>
<proteinExistence type="predicted"/>
<name>A0A1G8B9T8_9SPHI</name>
<protein>
    <submittedName>
        <fullName evidence="1">Uncharacterized protein</fullName>
    </submittedName>
</protein>
<evidence type="ECO:0000313" key="2">
    <source>
        <dbReference type="Proteomes" id="UP000199705"/>
    </source>
</evidence>
<evidence type="ECO:0000313" key="1">
    <source>
        <dbReference type="EMBL" id="SDH29864.1"/>
    </source>
</evidence>
<keyword evidence="2" id="KW-1185">Reference proteome</keyword>
<dbReference type="STRING" id="551996.SAMN05192573_108164"/>
<gene>
    <name evidence="1" type="ORF">SAMN05192573_108164</name>
</gene>
<organism evidence="1 2">
    <name type="scientific">Mucilaginibacter gossypii</name>
    <dbReference type="NCBI Taxonomy" id="551996"/>
    <lineage>
        <taxon>Bacteria</taxon>
        <taxon>Pseudomonadati</taxon>
        <taxon>Bacteroidota</taxon>
        <taxon>Sphingobacteriia</taxon>
        <taxon>Sphingobacteriales</taxon>
        <taxon>Sphingobacteriaceae</taxon>
        <taxon>Mucilaginibacter</taxon>
    </lineage>
</organism>